<organism evidence="3 4">
    <name type="scientific">Anaeromyxobacter diazotrophicus</name>
    <dbReference type="NCBI Taxonomy" id="2590199"/>
    <lineage>
        <taxon>Bacteria</taxon>
        <taxon>Pseudomonadati</taxon>
        <taxon>Myxococcota</taxon>
        <taxon>Myxococcia</taxon>
        <taxon>Myxococcales</taxon>
        <taxon>Cystobacterineae</taxon>
        <taxon>Anaeromyxobacteraceae</taxon>
        <taxon>Anaeromyxobacter</taxon>
    </lineage>
</organism>
<dbReference type="InterPro" id="IPR036188">
    <property type="entry name" value="FAD/NAD-bd_sf"/>
</dbReference>
<dbReference type="RefSeq" id="WP_176068708.1">
    <property type="nucleotide sequence ID" value="NZ_BJTG01000013.1"/>
</dbReference>
<comment type="caution">
    <text evidence="3">The sequence shown here is derived from an EMBL/GenBank/DDBJ whole genome shotgun (WGS) entry which is preliminary data.</text>
</comment>
<dbReference type="PANTHER" id="PTHR43734">
    <property type="entry name" value="PHYTOENE DESATURASE"/>
    <property type="match status" value="1"/>
</dbReference>
<evidence type="ECO:0000313" key="3">
    <source>
        <dbReference type="EMBL" id="GEJ59322.1"/>
    </source>
</evidence>
<gene>
    <name evidence="3" type="ORF">AMYX_40630</name>
</gene>
<dbReference type="PANTHER" id="PTHR43734:SF4">
    <property type="entry name" value="AMINE OXIDASE DOMAIN-CONTAINING PROTEIN"/>
    <property type="match status" value="1"/>
</dbReference>
<sequence>MPETDVLILGAGLAGLSAALHARGSYRLVERAERVGGLCRTDARGGFLFDATGHWLHLRDPDMRRLAEEALPEGWLEVERKAGIWSHQRFTRYPYQVNTHGLPPEVVAENVLGFIEAQFGEGGRALREREPANFAEFILRHLGEGFARNFMFPYNAKLWTVHPREMSTAWMGRFVPRPTVEQVVRGALGLEGDRAGYNASFIYPRQGGIEAFVRGLAAKLPRPAECGVEPVAIDPSARTARLSTGEELRWRTLVATIALPELARLCHGAPPRVLEAAAALRATTVTYVNVGARDVGAPPFQWVYLPEERYAPYRVGSASAAVPSLAPQGHRSFYVEFSAGRPLDGPTAERQAVETLSELGFVNGPEDVLFAEARAIPHAYVIYDERYGPAKQEIVAWLEERGILVAGRYGRWEYSSMEDALLAGRECARKAG</sequence>
<evidence type="ECO:0000256" key="1">
    <source>
        <dbReference type="ARBA" id="ARBA00006046"/>
    </source>
</evidence>
<comment type="similarity">
    <text evidence="1">Belongs to the carotenoid/retinoid oxidoreductase family.</text>
</comment>
<keyword evidence="4" id="KW-1185">Reference proteome</keyword>
<dbReference type="SUPFAM" id="SSF51905">
    <property type="entry name" value="FAD/NAD(P)-binding domain"/>
    <property type="match status" value="1"/>
</dbReference>
<protein>
    <recommendedName>
        <fullName evidence="2">Amine oxidase domain-containing protein</fullName>
    </recommendedName>
</protein>
<dbReference type="InterPro" id="IPR002937">
    <property type="entry name" value="Amino_oxidase"/>
</dbReference>
<proteinExistence type="inferred from homology"/>
<dbReference type="EMBL" id="BJTG01000013">
    <property type="protein sequence ID" value="GEJ59322.1"/>
    <property type="molecule type" value="Genomic_DNA"/>
</dbReference>
<feature type="domain" description="Amine oxidase" evidence="2">
    <location>
        <begin position="13"/>
        <end position="429"/>
    </location>
</feature>
<evidence type="ECO:0000313" key="4">
    <source>
        <dbReference type="Proteomes" id="UP000503640"/>
    </source>
</evidence>
<reference evidence="4" key="1">
    <citation type="journal article" date="2020" name="Appl. Environ. Microbiol.">
        <title>Diazotrophic Anaeromyxobacter Isolates from Soils.</title>
        <authorList>
            <person name="Masuda Y."/>
            <person name="Yamanaka H."/>
            <person name="Xu Z.X."/>
            <person name="Shiratori Y."/>
            <person name="Aono T."/>
            <person name="Amachi S."/>
            <person name="Senoo K."/>
            <person name="Itoh H."/>
        </authorList>
    </citation>
    <scope>NUCLEOTIDE SEQUENCE [LARGE SCALE GENOMIC DNA]</scope>
    <source>
        <strain evidence="4">R267</strain>
    </source>
</reference>
<name>A0A7I9VS92_9BACT</name>
<evidence type="ECO:0000259" key="2">
    <source>
        <dbReference type="Pfam" id="PF01593"/>
    </source>
</evidence>
<dbReference type="Gene3D" id="3.50.50.60">
    <property type="entry name" value="FAD/NAD(P)-binding domain"/>
    <property type="match status" value="1"/>
</dbReference>
<dbReference type="Pfam" id="PF01593">
    <property type="entry name" value="Amino_oxidase"/>
    <property type="match status" value="1"/>
</dbReference>
<dbReference type="GO" id="GO:0016491">
    <property type="term" value="F:oxidoreductase activity"/>
    <property type="evidence" value="ECO:0007669"/>
    <property type="project" value="InterPro"/>
</dbReference>
<dbReference type="Proteomes" id="UP000503640">
    <property type="component" value="Unassembled WGS sequence"/>
</dbReference>
<accession>A0A7I9VS92</accession>
<dbReference type="AlphaFoldDB" id="A0A7I9VS92"/>